<feature type="compositionally biased region" description="Polar residues" evidence="5">
    <location>
        <begin position="495"/>
        <end position="511"/>
    </location>
</feature>
<dbReference type="Proteomes" id="UP001474421">
    <property type="component" value="Unassembled WGS sequence"/>
</dbReference>
<dbReference type="GO" id="GO:0005634">
    <property type="term" value="C:nucleus"/>
    <property type="evidence" value="ECO:0007669"/>
    <property type="project" value="UniProtKB-SubCell"/>
</dbReference>
<dbReference type="SMART" id="SM01082">
    <property type="entry name" value="CHZ"/>
    <property type="match status" value="1"/>
</dbReference>
<proteinExistence type="predicted"/>
<feature type="coiled-coil region" evidence="4">
    <location>
        <begin position="92"/>
        <end position="120"/>
    </location>
</feature>
<feature type="compositionally biased region" description="Basic and acidic residues" evidence="5">
    <location>
        <begin position="586"/>
        <end position="605"/>
    </location>
</feature>
<reference evidence="7 8" key="1">
    <citation type="journal article" date="2024" name="Proc. Natl. Acad. Sci. U.S.A.">
        <title>The genetic regulatory architecture and epigenomic basis for age-related changes in rattlesnake venom.</title>
        <authorList>
            <person name="Hogan M.P."/>
            <person name="Holding M.L."/>
            <person name="Nystrom G.S."/>
            <person name="Colston T.J."/>
            <person name="Bartlett D.A."/>
            <person name="Mason A.J."/>
            <person name="Ellsworth S.A."/>
            <person name="Rautsaw R.M."/>
            <person name="Lawrence K.C."/>
            <person name="Strickland J.L."/>
            <person name="He B."/>
            <person name="Fraser P."/>
            <person name="Margres M.J."/>
            <person name="Gilbert D.M."/>
            <person name="Gibbs H.L."/>
            <person name="Parkinson C.L."/>
            <person name="Rokyta D.R."/>
        </authorList>
    </citation>
    <scope>NUCLEOTIDE SEQUENCE [LARGE SCALE GENOMIC DNA]</scope>
    <source>
        <strain evidence="7">DRR0105</strain>
    </source>
</reference>
<keyword evidence="3" id="KW-0539">Nucleus</keyword>
<evidence type="ECO:0000256" key="3">
    <source>
        <dbReference type="ARBA" id="ARBA00023242"/>
    </source>
</evidence>
<feature type="compositionally biased region" description="Basic and acidic residues" evidence="5">
    <location>
        <begin position="133"/>
        <end position="142"/>
    </location>
</feature>
<feature type="compositionally biased region" description="Basic and acidic residues" evidence="5">
    <location>
        <begin position="481"/>
        <end position="494"/>
    </location>
</feature>
<feature type="compositionally biased region" description="Low complexity" evidence="5">
    <location>
        <begin position="408"/>
        <end position="420"/>
    </location>
</feature>
<dbReference type="PANTHER" id="PTHR15410:SF2">
    <property type="entry name" value="HIRA-INTERACTING PROTEIN 3"/>
    <property type="match status" value="1"/>
</dbReference>
<feature type="compositionally biased region" description="Basic and acidic residues" evidence="5">
    <location>
        <begin position="234"/>
        <end position="249"/>
    </location>
</feature>
<feature type="compositionally biased region" description="Acidic residues" evidence="5">
    <location>
        <begin position="671"/>
        <end position="687"/>
    </location>
</feature>
<feature type="compositionally biased region" description="Basic and acidic residues" evidence="5">
    <location>
        <begin position="337"/>
        <end position="354"/>
    </location>
</feature>
<feature type="compositionally biased region" description="Basic and acidic residues" evidence="5">
    <location>
        <begin position="553"/>
        <end position="572"/>
    </location>
</feature>
<feature type="compositionally biased region" description="Basic and acidic residues" evidence="5">
    <location>
        <begin position="384"/>
        <end position="407"/>
    </location>
</feature>
<feature type="region of interest" description="Disordered" evidence="5">
    <location>
        <begin position="133"/>
        <end position="709"/>
    </location>
</feature>
<evidence type="ECO:0000256" key="1">
    <source>
        <dbReference type="ARBA" id="ARBA00004123"/>
    </source>
</evidence>
<feature type="compositionally biased region" description="Basic residues" evidence="5">
    <location>
        <begin position="656"/>
        <end position="665"/>
    </location>
</feature>
<comment type="caution">
    <text evidence="7">The sequence shown here is derived from an EMBL/GenBank/DDBJ whole genome shotgun (WGS) entry which is preliminary data.</text>
</comment>
<feature type="compositionally biased region" description="Basic and acidic residues" evidence="5">
    <location>
        <begin position="275"/>
        <end position="324"/>
    </location>
</feature>
<feature type="compositionally biased region" description="Basic and acidic residues" evidence="5">
    <location>
        <begin position="149"/>
        <end position="185"/>
    </location>
</feature>
<feature type="compositionally biased region" description="Polar residues" evidence="5">
    <location>
        <begin position="797"/>
        <end position="807"/>
    </location>
</feature>
<name>A0AAW1B5Y7_CROAD</name>
<evidence type="ECO:0000256" key="4">
    <source>
        <dbReference type="SAM" id="Coils"/>
    </source>
</evidence>
<feature type="domain" description="Histone chaperone" evidence="6">
    <location>
        <begin position="766"/>
        <end position="802"/>
    </location>
</feature>
<feature type="region of interest" description="Disordered" evidence="5">
    <location>
        <begin position="794"/>
        <end position="832"/>
    </location>
</feature>
<protein>
    <submittedName>
        <fullName evidence="7">HIRA-interacting protein 3</fullName>
    </submittedName>
</protein>
<accession>A0AAW1B5Y7</accession>
<dbReference type="InterPro" id="IPR019098">
    <property type="entry name" value="Histone_chaperone_domain_CHZ"/>
</dbReference>
<organism evidence="7 8">
    <name type="scientific">Crotalus adamanteus</name>
    <name type="common">Eastern diamondback rattlesnake</name>
    <dbReference type="NCBI Taxonomy" id="8729"/>
    <lineage>
        <taxon>Eukaryota</taxon>
        <taxon>Metazoa</taxon>
        <taxon>Chordata</taxon>
        <taxon>Craniata</taxon>
        <taxon>Vertebrata</taxon>
        <taxon>Euteleostomi</taxon>
        <taxon>Lepidosauria</taxon>
        <taxon>Squamata</taxon>
        <taxon>Bifurcata</taxon>
        <taxon>Unidentata</taxon>
        <taxon>Episquamata</taxon>
        <taxon>Toxicofera</taxon>
        <taxon>Serpentes</taxon>
        <taxon>Colubroidea</taxon>
        <taxon>Viperidae</taxon>
        <taxon>Crotalinae</taxon>
        <taxon>Crotalus</taxon>
    </lineage>
</organism>
<evidence type="ECO:0000259" key="6">
    <source>
        <dbReference type="SMART" id="SM01082"/>
    </source>
</evidence>
<feature type="compositionally biased region" description="Basic and acidic residues" evidence="5">
    <location>
        <begin position="527"/>
        <end position="546"/>
    </location>
</feature>
<gene>
    <name evidence="7" type="ORF">NXF25_020952</name>
</gene>
<comment type="subcellular location">
    <subcellularLocation>
        <location evidence="1">Nucleus</location>
    </subcellularLocation>
</comment>
<evidence type="ECO:0000256" key="2">
    <source>
        <dbReference type="ARBA" id="ARBA00023186"/>
    </source>
</evidence>
<dbReference type="EMBL" id="JAOTOJ010000008">
    <property type="protein sequence ID" value="KAK9397591.1"/>
    <property type="molecule type" value="Genomic_DNA"/>
</dbReference>
<sequence>MRPWGKELGHAHSVCCLCRLRLFTHGWNYNCYETLQREGLRWLAGAIWRERMSGGATGQPQKMRDFVSRVFEGSPDLSILTHAIIRKKYLDHVGLENLSKQEKEQLKQLVEEELVQMKVDQPPSNVDLRTEAQDSFKSGDRKRPLHTSHSLEEEIKNEQEHKRQKIEKKLEISSDKKDSEIDSKKRLWHGSPKLLRNFSDSSGQGDSGAEDHSAQSESDEEITRSKRKPSLQEARGERGRGSKSAKDQGNRGSQKRVMSDSEEVPDTGQSDFEEEVKISRKVTKENSLKQRDFKKKVDKESKATDPKDKAKNRTVNKQREEKNQSEGGTDLSEVEEISGKKREWNERESEEKKSFSTNRAQGRIGVGTQRGLKGNESEDASGSDSDKSDLQKKMADSQCRRKSRVLEDSGSSSEDSAEQSPVRKVGTKRARGESQHHSKPERQPKERGGGKKMQREDSSGKKPEEEKKMTQRIQESESESEEHKSSEEEKKRVQDPTSSEGESQSKTNQGQPKKAALISHSSESESDESKDGGLRGILKKESKHVSGCDSSQGEEKLKKRGAQRETNQDQLRKAALISHSSESESDESKDGGPRGILKKESKHVSGSDSSQGEEKLKKGTPKSQKKSISKKISMLGSEDSISEFGGKKKTQSQQQRRTKKLKRRSGAKEKEEEESSKEEGSGSEEDEPTSHHPGKDKHSGKNEEHPSIQRLKRYIRECGAWRNYKKLLAGCRSRKAQIEVLKEELEGLGIKGTPSLAKCKAIKQKREEAAEVASLDINNIIATEGRPKRRNVWSLYNKPQDSPSSPEEPTVRRHTTDWSQLRGVISSDGESS</sequence>
<keyword evidence="2" id="KW-0143">Chaperone</keyword>
<evidence type="ECO:0000256" key="5">
    <source>
        <dbReference type="SAM" id="MobiDB-lite"/>
    </source>
</evidence>
<dbReference type="AlphaFoldDB" id="A0AAW1B5Y7"/>
<dbReference type="PANTHER" id="PTHR15410">
    <property type="entry name" value="HIRA-INTERACTING PROTEIN 3"/>
    <property type="match status" value="1"/>
</dbReference>
<feature type="compositionally biased region" description="Basic and acidic residues" evidence="5">
    <location>
        <begin position="430"/>
        <end position="469"/>
    </location>
</feature>
<dbReference type="InterPro" id="IPR037647">
    <property type="entry name" value="HIRIP3"/>
</dbReference>
<keyword evidence="8" id="KW-1185">Reference proteome</keyword>
<evidence type="ECO:0000313" key="7">
    <source>
        <dbReference type="EMBL" id="KAK9397591.1"/>
    </source>
</evidence>
<feature type="compositionally biased region" description="Basic residues" evidence="5">
    <location>
        <begin position="618"/>
        <end position="629"/>
    </location>
</feature>
<evidence type="ECO:0000313" key="8">
    <source>
        <dbReference type="Proteomes" id="UP001474421"/>
    </source>
</evidence>
<keyword evidence="4" id="KW-0175">Coiled coil</keyword>
<feature type="compositionally biased region" description="Basic and acidic residues" evidence="5">
    <location>
        <begin position="696"/>
        <end position="707"/>
    </location>
</feature>